<reference evidence="1" key="1">
    <citation type="submission" date="2021-06" db="EMBL/GenBank/DDBJ databases">
        <authorList>
            <person name="Kallberg Y."/>
            <person name="Tangrot J."/>
            <person name="Rosling A."/>
        </authorList>
    </citation>
    <scope>NUCLEOTIDE SEQUENCE</scope>
    <source>
        <strain evidence="1">MA461A</strain>
    </source>
</reference>
<sequence length="223" mass="25988">MEKHNEDDIDISTYFEETYCNETINNIFKDPEPVSLKKGDSFDNFEEAESHEQLVSFPNAKLYLERYLYERRFSWARAFTIIEFTLGIQSTSFVESQNAYIKRVLESSNTLLCDLASIVMVFPAIESLVESLTIYKLSQSKDVDDEPDAINLSAKYLLNHLKQNTVEEIWKLSRVTSSRINHFIFLLINGSYSCIYLLQQKKGLVCQHFFHLLNITEKAHFNL</sequence>
<keyword evidence="2" id="KW-1185">Reference proteome</keyword>
<name>A0ACA9KDN8_9GLOM</name>
<comment type="caution">
    <text evidence="1">The sequence shown here is derived from an EMBL/GenBank/DDBJ whole genome shotgun (WGS) entry which is preliminary data.</text>
</comment>
<organism evidence="1 2">
    <name type="scientific">Racocetra persica</name>
    <dbReference type="NCBI Taxonomy" id="160502"/>
    <lineage>
        <taxon>Eukaryota</taxon>
        <taxon>Fungi</taxon>
        <taxon>Fungi incertae sedis</taxon>
        <taxon>Mucoromycota</taxon>
        <taxon>Glomeromycotina</taxon>
        <taxon>Glomeromycetes</taxon>
        <taxon>Diversisporales</taxon>
        <taxon>Gigasporaceae</taxon>
        <taxon>Racocetra</taxon>
    </lineage>
</organism>
<accession>A0ACA9KDN8</accession>
<dbReference type="Proteomes" id="UP000789920">
    <property type="component" value="Unassembled WGS sequence"/>
</dbReference>
<proteinExistence type="predicted"/>
<evidence type="ECO:0000313" key="2">
    <source>
        <dbReference type="Proteomes" id="UP000789920"/>
    </source>
</evidence>
<dbReference type="EMBL" id="CAJVQC010000335">
    <property type="protein sequence ID" value="CAG8467433.1"/>
    <property type="molecule type" value="Genomic_DNA"/>
</dbReference>
<evidence type="ECO:0000313" key="1">
    <source>
        <dbReference type="EMBL" id="CAG8467433.1"/>
    </source>
</evidence>
<gene>
    <name evidence="1" type="ORF">RPERSI_LOCUS422</name>
</gene>
<protein>
    <submittedName>
        <fullName evidence="1">1795_t:CDS:1</fullName>
    </submittedName>
</protein>